<organism evidence="12 13">
    <name type="scientific">Daphnia galeata</name>
    <dbReference type="NCBI Taxonomy" id="27404"/>
    <lineage>
        <taxon>Eukaryota</taxon>
        <taxon>Metazoa</taxon>
        <taxon>Ecdysozoa</taxon>
        <taxon>Arthropoda</taxon>
        <taxon>Crustacea</taxon>
        <taxon>Branchiopoda</taxon>
        <taxon>Diplostraca</taxon>
        <taxon>Cladocera</taxon>
        <taxon>Anomopoda</taxon>
        <taxon>Daphniidae</taxon>
        <taxon>Daphnia</taxon>
    </lineage>
</organism>
<name>A0A8J2WFC1_9CRUS</name>
<dbReference type="FunFam" id="2.40.10.10:FF:000120">
    <property type="entry name" value="Putative serine protease"/>
    <property type="match status" value="1"/>
</dbReference>
<keyword evidence="2 10" id="KW-0645">Protease</keyword>
<dbReference type="PRINTS" id="PR00722">
    <property type="entry name" value="CHYMOTRYPSIN"/>
</dbReference>
<evidence type="ECO:0000256" key="5">
    <source>
        <dbReference type="ARBA" id="ARBA00022820"/>
    </source>
</evidence>
<dbReference type="SMART" id="SM00020">
    <property type="entry name" value="Tryp_SPc"/>
    <property type="match status" value="1"/>
</dbReference>
<dbReference type="PANTHER" id="PTHR24252:SF7">
    <property type="entry name" value="HYALIN"/>
    <property type="match status" value="1"/>
</dbReference>
<dbReference type="PANTHER" id="PTHR24252">
    <property type="entry name" value="ACROSIN-RELATED"/>
    <property type="match status" value="1"/>
</dbReference>
<dbReference type="CDD" id="cd00190">
    <property type="entry name" value="Tryp_SPc"/>
    <property type="match status" value="1"/>
</dbReference>
<dbReference type="SUPFAM" id="SSF50494">
    <property type="entry name" value="Trypsin-like serine proteases"/>
    <property type="match status" value="1"/>
</dbReference>
<reference evidence="12" key="1">
    <citation type="submission" date="2021-11" db="EMBL/GenBank/DDBJ databases">
        <authorList>
            <person name="Schell T."/>
        </authorList>
    </citation>
    <scope>NUCLEOTIDE SEQUENCE</scope>
    <source>
        <strain evidence="12">M5</strain>
    </source>
</reference>
<evidence type="ECO:0000256" key="6">
    <source>
        <dbReference type="ARBA" id="ARBA00022825"/>
    </source>
</evidence>
<dbReference type="EMBL" id="CAKKLH010000019">
    <property type="protein sequence ID" value="CAH0099448.1"/>
    <property type="molecule type" value="Genomic_DNA"/>
</dbReference>
<feature type="domain" description="Peptidase S1" evidence="11">
    <location>
        <begin position="148"/>
        <end position="395"/>
    </location>
</feature>
<dbReference type="GO" id="GO:0004252">
    <property type="term" value="F:serine-type endopeptidase activity"/>
    <property type="evidence" value="ECO:0007669"/>
    <property type="project" value="InterPro"/>
</dbReference>
<comment type="caution">
    <text evidence="12">The sequence shown here is derived from an EMBL/GenBank/DDBJ whole genome shotgun (WGS) entry which is preliminary data.</text>
</comment>
<dbReference type="InterPro" id="IPR033116">
    <property type="entry name" value="TRYPSIN_SER"/>
</dbReference>
<keyword evidence="4 10" id="KW-0378">Hydrolase</keyword>
<accession>A0A8J2WFC1</accession>
<dbReference type="InterPro" id="IPR001314">
    <property type="entry name" value="Peptidase_S1A"/>
</dbReference>
<dbReference type="PROSITE" id="PS00135">
    <property type="entry name" value="TRYPSIN_SER"/>
    <property type="match status" value="1"/>
</dbReference>
<gene>
    <name evidence="12" type="ORF">DGAL_LOCUS1587</name>
</gene>
<keyword evidence="1" id="KW-0768">Sushi</keyword>
<keyword evidence="3" id="KW-0732">Signal</keyword>
<keyword evidence="6 10" id="KW-0720">Serine protease</keyword>
<evidence type="ECO:0000313" key="12">
    <source>
        <dbReference type="EMBL" id="CAH0099448.1"/>
    </source>
</evidence>
<dbReference type="PROSITE" id="PS50240">
    <property type="entry name" value="TRYPSIN_DOM"/>
    <property type="match status" value="1"/>
</dbReference>
<dbReference type="Gene3D" id="2.40.10.10">
    <property type="entry name" value="Trypsin-like serine proteases"/>
    <property type="match status" value="1"/>
</dbReference>
<dbReference type="OrthoDB" id="6380398at2759"/>
<protein>
    <recommendedName>
        <fullName evidence="9">limulus clotting factor C</fullName>
        <ecNumber evidence="9">3.4.21.84</ecNumber>
    </recommendedName>
</protein>
<evidence type="ECO:0000256" key="1">
    <source>
        <dbReference type="ARBA" id="ARBA00022659"/>
    </source>
</evidence>
<dbReference type="InterPro" id="IPR001254">
    <property type="entry name" value="Trypsin_dom"/>
</dbReference>
<dbReference type="InterPro" id="IPR009003">
    <property type="entry name" value="Peptidase_S1_PA"/>
</dbReference>
<dbReference type="InterPro" id="IPR018114">
    <property type="entry name" value="TRYPSIN_HIS"/>
</dbReference>
<evidence type="ECO:0000313" key="13">
    <source>
        <dbReference type="Proteomes" id="UP000789390"/>
    </source>
</evidence>
<keyword evidence="13" id="KW-1185">Reference proteome</keyword>
<keyword evidence="7" id="KW-1015">Disulfide bond</keyword>
<evidence type="ECO:0000256" key="3">
    <source>
        <dbReference type="ARBA" id="ARBA00022729"/>
    </source>
</evidence>
<sequence length="408" mass="45755">MLNSIYCTFTYTMRIWSEHLLKKTNKKDNVTIEWPTVSVEPQFKMDFSIVISTRHMSVILLLIFVSSLLISLANCQSSRVKIVRPKSLETDASRFNWSSVAENYSFPSEPLRFFEYAQLPVYQNERQPICDERCGLPYDATAATATRIMGGASTKPNQFPWMVELLVVIADFLKQSTITCGATLIKKQYLVTAAHCIYHRKILSITAYVGFHYLDIKRFDKTGYEEVIPISQAFIHDDFDPRTMQHDIAVLELVKPVQFTHQVHSICLQENASVSTDYAVVAGWGTTEVYGTKFYPQLLLSANVALVKLNQCQRALKGLANLLSDQSICAGGSTTDACSGDSGGPLMTTENSSNSRVRYNQIGVVSWGLGCAMQDIPGIYTSVRHHLSWIQQVTRKDTCRPVSPNSSK</sequence>
<dbReference type="Pfam" id="PF00089">
    <property type="entry name" value="Trypsin"/>
    <property type="match status" value="1"/>
</dbReference>
<dbReference type="Proteomes" id="UP000789390">
    <property type="component" value="Unassembled WGS sequence"/>
</dbReference>
<evidence type="ECO:0000259" key="11">
    <source>
        <dbReference type="PROSITE" id="PS50240"/>
    </source>
</evidence>
<evidence type="ECO:0000256" key="8">
    <source>
        <dbReference type="ARBA" id="ARBA00052079"/>
    </source>
</evidence>
<evidence type="ECO:0000256" key="7">
    <source>
        <dbReference type="ARBA" id="ARBA00023157"/>
    </source>
</evidence>
<dbReference type="InterPro" id="IPR043504">
    <property type="entry name" value="Peptidase_S1_PA_chymotrypsin"/>
</dbReference>
<evidence type="ECO:0000256" key="2">
    <source>
        <dbReference type="ARBA" id="ARBA00022670"/>
    </source>
</evidence>
<dbReference type="GO" id="GO:0006508">
    <property type="term" value="P:proteolysis"/>
    <property type="evidence" value="ECO:0007669"/>
    <property type="project" value="UniProtKB-KW"/>
</dbReference>
<dbReference type="PROSITE" id="PS00134">
    <property type="entry name" value="TRYPSIN_HIS"/>
    <property type="match status" value="1"/>
</dbReference>
<evidence type="ECO:0000256" key="4">
    <source>
        <dbReference type="ARBA" id="ARBA00022801"/>
    </source>
</evidence>
<evidence type="ECO:0000256" key="10">
    <source>
        <dbReference type="RuleBase" id="RU363034"/>
    </source>
</evidence>
<dbReference type="EC" id="3.4.21.84" evidence="9"/>
<evidence type="ECO:0000256" key="9">
    <source>
        <dbReference type="ARBA" id="ARBA00066707"/>
    </source>
</evidence>
<comment type="catalytic activity">
    <reaction evidence="8">
        <text>Selective cleavage of 103-Arg-|-Ser-104 and 124-Ile-|-Ile-125 bonds in Limulus clotting factor B to form activated factor B. Cleavage of -Pro-Arg-|-Xaa- bonds in synthetic substrates.</text>
        <dbReference type="EC" id="3.4.21.84"/>
    </reaction>
</comment>
<dbReference type="GO" id="GO:0042381">
    <property type="term" value="P:hemolymph coagulation"/>
    <property type="evidence" value="ECO:0007669"/>
    <property type="project" value="UniProtKB-KW"/>
</dbReference>
<keyword evidence="5" id="KW-0353">Hemolymph clotting</keyword>
<dbReference type="AlphaFoldDB" id="A0A8J2WFC1"/>
<proteinExistence type="predicted"/>